<evidence type="ECO:0000259" key="2">
    <source>
        <dbReference type="PROSITE" id="PS50011"/>
    </source>
</evidence>
<dbReference type="EMBL" id="CDHN01000001">
    <property type="protein sequence ID" value="CEJ81246.1"/>
    <property type="molecule type" value="Genomic_DNA"/>
</dbReference>
<keyword evidence="4" id="KW-1185">Reference proteome</keyword>
<dbReference type="PANTHER" id="PTHR24359">
    <property type="entry name" value="SERINE/THREONINE-PROTEIN KINASE SBK1"/>
    <property type="match status" value="1"/>
</dbReference>
<dbReference type="SUPFAM" id="SSF56112">
    <property type="entry name" value="Protein kinase-like (PK-like)"/>
    <property type="match status" value="1"/>
</dbReference>
<feature type="region of interest" description="Disordered" evidence="1">
    <location>
        <begin position="355"/>
        <end position="388"/>
    </location>
</feature>
<dbReference type="GO" id="GO:0004674">
    <property type="term" value="F:protein serine/threonine kinase activity"/>
    <property type="evidence" value="ECO:0007669"/>
    <property type="project" value="TreeGrafter"/>
</dbReference>
<gene>
    <name evidence="3" type="ORF">VHEMI01386</name>
</gene>
<proteinExistence type="predicted"/>
<accession>A0A0A1SSZ2</accession>
<protein>
    <recommendedName>
        <fullName evidence="2">Protein kinase domain-containing protein</fullName>
    </recommendedName>
</protein>
<dbReference type="PANTHER" id="PTHR24359:SF1">
    <property type="entry name" value="INHIBITOR OF NUCLEAR FACTOR KAPPA-B KINASE EPSILON SUBUNIT HOMOLOG 1-RELATED"/>
    <property type="match status" value="1"/>
</dbReference>
<dbReference type="HOGENOM" id="CLU_013327_0_0_1"/>
<evidence type="ECO:0000256" key="1">
    <source>
        <dbReference type="SAM" id="MobiDB-lite"/>
    </source>
</evidence>
<dbReference type="OrthoDB" id="5986190at2759"/>
<dbReference type="InterPro" id="IPR000719">
    <property type="entry name" value="Prot_kinase_dom"/>
</dbReference>
<dbReference type="SUPFAM" id="SSF82171">
    <property type="entry name" value="DPP6 N-terminal domain-like"/>
    <property type="match status" value="1"/>
</dbReference>
<dbReference type="InterPro" id="IPR011009">
    <property type="entry name" value="Kinase-like_dom_sf"/>
</dbReference>
<evidence type="ECO:0000313" key="3">
    <source>
        <dbReference type="EMBL" id="CEJ81246.1"/>
    </source>
</evidence>
<dbReference type="Pfam" id="PF00069">
    <property type="entry name" value="Pkinase"/>
    <property type="match status" value="1"/>
</dbReference>
<dbReference type="GO" id="GO:0005524">
    <property type="term" value="F:ATP binding"/>
    <property type="evidence" value="ECO:0007669"/>
    <property type="project" value="InterPro"/>
</dbReference>
<dbReference type="PROSITE" id="PS50011">
    <property type="entry name" value="PROTEIN_KINASE_DOM"/>
    <property type="match status" value="1"/>
</dbReference>
<feature type="domain" description="Protein kinase" evidence="2">
    <location>
        <begin position="174"/>
        <end position="515"/>
    </location>
</feature>
<organism evidence="3 4">
    <name type="scientific">[Torrubiella] hemipterigena</name>
    <dbReference type="NCBI Taxonomy" id="1531966"/>
    <lineage>
        <taxon>Eukaryota</taxon>
        <taxon>Fungi</taxon>
        <taxon>Dikarya</taxon>
        <taxon>Ascomycota</taxon>
        <taxon>Pezizomycotina</taxon>
        <taxon>Sordariomycetes</taxon>
        <taxon>Hypocreomycetidae</taxon>
        <taxon>Hypocreales</taxon>
        <taxon>Clavicipitaceae</taxon>
        <taxon>Clavicipitaceae incertae sedis</taxon>
        <taxon>'Torrubiella' clade</taxon>
    </lineage>
</organism>
<evidence type="ECO:0000313" key="4">
    <source>
        <dbReference type="Proteomes" id="UP000039046"/>
    </source>
</evidence>
<sequence>MATDSYSSVCADVYRAISAKLERKNDDARRFAPRGTIRGLFQKNNHALLRRIFKTLSAEFDSDDPLTIADEDIDTYIERVETRKLSTLIGTVIFTACSAGATRAVVRHFIVPKILTAAEARHGQLPLSQSLLRRLFQDTNDIDRFANQQTCFCPVIIYEGEANRYDLQDGRLPYISEEIQGEGSFGKVFRIEVAKNHFRSRKGTSRVPPQVMARKDYDKSDLGPKPEVEFNIMKQIIESPLKHDNVLQSLGFLQIGTMYSLFMPLASFDLLSYMNNHPNAPKQISAKMDFLESAAGLAKGLNHLHTGIETRDGKTMVCYHMDLNPSNILLFPEGHRWIWKISDFGMSKIKTLSHNNTDSSPRDFNSFFKRRRPVNPSPPPTANRRGDGTYLAPEATFTNPSMKAGSDVWALGCVISVLLTYMDGGQDAILKYENARLKPPRAARFDRFFFAGQQFSSPTINSEVISWHRQLEVNAQRRSSVERNVVRTLRKFLEEKVLLMNIGDRCSAGDIAKYLETAKEELQTADAPHGNIPPRSEPIERISRLFDGVSDRVRSRSRNNLVKVEQTRPTSLPSSDFKGCAFAPDGSFLVYWTDSELTLYTEASLSFTPGAQLRDPGTWCPDDHSRSNGEHLTLKHVCITDRYLIASIVGRSYVYIFNIPDGRWSSDALQCFSRLPIDFPGADAVAISPNNQTFVFVARNRTSINGNATLVYLQMPDVLEFLNPPESDGPPRIPILRPVEVDLSWPASEVSELSVLDTKDVYFVVKQRLTLRSRNLVAPVVHVSLNQTRNPPVANIFTLKMDPQGFDVSTTAGFFSTFCLLKNSKLNCAVVTRTKKLHIESFSTDSNAHKSEWDILDYRITKLVCSGQDRTLLALGYKSSDRKMMLIRMQIRSKLSVTALCVLPGLIMGDEVSVIKESMEDMDKVLITSFTGASRATVYKVEVPHSS</sequence>
<dbReference type="Gene3D" id="1.10.510.10">
    <property type="entry name" value="Transferase(Phosphotransferase) domain 1"/>
    <property type="match status" value="1"/>
</dbReference>
<dbReference type="AlphaFoldDB" id="A0A0A1SSZ2"/>
<dbReference type="CDD" id="cd00180">
    <property type="entry name" value="PKc"/>
    <property type="match status" value="1"/>
</dbReference>
<dbReference type="STRING" id="1531966.A0A0A1SSZ2"/>
<reference evidence="3 4" key="1">
    <citation type="journal article" date="2015" name="Genome Announc.">
        <title>Draft Genome Sequence and Gene Annotation of the Entomopathogenic Fungus Verticillium hemipterigenum.</title>
        <authorList>
            <person name="Horn F."/>
            <person name="Habel A."/>
            <person name="Scharf D.H."/>
            <person name="Dworschak J."/>
            <person name="Brakhage A.A."/>
            <person name="Guthke R."/>
            <person name="Hertweck C."/>
            <person name="Linde J."/>
        </authorList>
    </citation>
    <scope>NUCLEOTIDE SEQUENCE [LARGE SCALE GENOMIC DNA]</scope>
</reference>
<dbReference type="Proteomes" id="UP000039046">
    <property type="component" value="Unassembled WGS sequence"/>
</dbReference>
<name>A0A0A1SSZ2_9HYPO</name>